<evidence type="ECO:0000313" key="4">
    <source>
        <dbReference type="Proteomes" id="UP000009168"/>
    </source>
</evidence>
<reference evidence="4" key="1">
    <citation type="journal article" date="2006" name="PLoS Biol.">
        <title>Macronuclear genome sequence of the ciliate Tetrahymena thermophila, a model eukaryote.</title>
        <authorList>
            <person name="Eisen J.A."/>
            <person name="Coyne R.S."/>
            <person name="Wu M."/>
            <person name="Wu D."/>
            <person name="Thiagarajan M."/>
            <person name="Wortman J.R."/>
            <person name="Badger J.H."/>
            <person name="Ren Q."/>
            <person name="Amedeo P."/>
            <person name="Jones K.M."/>
            <person name="Tallon L.J."/>
            <person name="Delcher A.L."/>
            <person name="Salzberg S.L."/>
            <person name="Silva J.C."/>
            <person name="Haas B.J."/>
            <person name="Majoros W.H."/>
            <person name="Farzad M."/>
            <person name="Carlton J.M."/>
            <person name="Smith R.K. Jr."/>
            <person name="Garg J."/>
            <person name="Pearlman R.E."/>
            <person name="Karrer K.M."/>
            <person name="Sun L."/>
            <person name="Manning G."/>
            <person name="Elde N.C."/>
            <person name="Turkewitz A.P."/>
            <person name="Asai D.J."/>
            <person name="Wilkes D.E."/>
            <person name="Wang Y."/>
            <person name="Cai H."/>
            <person name="Collins K."/>
            <person name="Stewart B.A."/>
            <person name="Lee S.R."/>
            <person name="Wilamowska K."/>
            <person name="Weinberg Z."/>
            <person name="Ruzzo W.L."/>
            <person name="Wloga D."/>
            <person name="Gaertig J."/>
            <person name="Frankel J."/>
            <person name="Tsao C.-C."/>
            <person name="Gorovsky M.A."/>
            <person name="Keeling P.J."/>
            <person name="Waller R.F."/>
            <person name="Patron N.J."/>
            <person name="Cherry J.M."/>
            <person name="Stover N.A."/>
            <person name="Krieger C.J."/>
            <person name="del Toro C."/>
            <person name="Ryder H.F."/>
            <person name="Williamson S.C."/>
            <person name="Barbeau R.A."/>
            <person name="Hamilton E.P."/>
            <person name="Orias E."/>
        </authorList>
    </citation>
    <scope>NUCLEOTIDE SEQUENCE [LARGE SCALE GENOMIC DNA]</scope>
    <source>
        <strain evidence="4">SB210</strain>
    </source>
</reference>
<dbReference type="PANTHER" id="PTHR47189">
    <property type="entry name" value="MHC CLASS II TRANSACTIVATOR"/>
    <property type="match status" value="1"/>
</dbReference>
<keyword evidence="3" id="KW-0808">Transferase</keyword>
<dbReference type="EMBL" id="GG662691">
    <property type="protein sequence ID" value="EWS74205.1"/>
    <property type="molecule type" value="Genomic_DNA"/>
</dbReference>
<dbReference type="PANTHER" id="PTHR47189:SF1">
    <property type="entry name" value="MHC CLASS II TRANSACTIVATOR"/>
    <property type="match status" value="1"/>
</dbReference>
<dbReference type="GO" id="GO:0045348">
    <property type="term" value="P:positive regulation of MHC class II biosynthetic process"/>
    <property type="evidence" value="ECO:0007669"/>
    <property type="project" value="TreeGrafter"/>
</dbReference>
<dbReference type="InterPro" id="IPR032675">
    <property type="entry name" value="LRR_dom_sf"/>
</dbReference>
<dbReference type="SUPFAM" id="SSF52047">
    <property type="entry name" value="RNI-like"/>
    <property type="match status" value="1"/>
</dbReference>
<dbReference type="KEGG" id="tet:TTHERM_000490839"/>
<sequence>MNRIKIVQFQIYLIDDYFSSNYTYYMGNQQTKKYLQDKNKYYEINSFLKSNLEGHLNIDLILNFKKIQGDDLQELCKGLEKCINVKTLMISLYSCNLSNQYLSSIANSFTNMVYLTHLKLRLGVNNIGQQGVEDLGRVLIKFQKLQSVELYFYSNKINDEGAYLLMNQLAQCQNISTLIIEFTNNKIGDQGILNIGQQLKRFTNLTTLMLYLIENQIEEVRKEYLETISMKLKKLVSFSIELISYE</sequence>
<name>W7X4F5_TETTS</name>
<dbReference type="GO" id="GO:0045345">
    <property type="term" value="P:positive regulation of MHC class I biosynthetic process"/>
    <property type="evidence" value="ECO:0007669"/>
    <property type="project" value="TreeGrafter"/>
</dbReference>
<dbReference type="Proteomes" id="UP000009168">
    <property type="component" value="Unassembled WGS sequence"/>
</dbReference>
<organism evidence="3 4">
    <name type="scientific">Tetrahymena thermophila (strain SB210)</name>
    <dbReference type="NCBI Taxonomy" id="312017"/>
    <lineage>
        <taxon>Eukaryota</taxon>
        <taxon>Sar</taxon>
        <taxon>Alveolata</taxon>
        <taxon>Ciliophora</taxon>
        <taxon>Intramacronucleata</taxon>
        <taxon>Oligohymenophorea</taxon>
        <taxon>Hymenostomatida</taxon>
        <taxon>Tetrahymenina</taxon>
        <taxon>Tetrahymenidae</taxon>
        <taxon>Tetrahymena</taxon>
    </lineage>
</organism>
<evidence type="ECO:0000256" key="1">
    <source>
        <dbReference type="ARBA" id="ARBA00022614"/>
    </source>
</evidence>
<accession>W7X4F5</accession>
<dbReference type="AlphaFoldDB" id="W7X4F5"/>
<keyword evidence="2" id="KW-0677">Repeat</keyword>
<dbReference type="GO" id="GO:0045944">
    <property type="term" value="P:positive regulation of transcription by RNA polymerase II"/>
    <property type="evidence" value="ECO:0007669"/>
    <property type="project" value="TreeGrafter"/>
</dbReference>
<dbReference type="GO" id="GO:0016301">
    <property type="term" value="F:kinase activity"/>
    <property type="evidence" value="ECO:0007669"/>
    <property type="project" value="UniProtKB-KW"/>
</dbReference>
<dbReference type="GeneID" id="24439249"/>
<proteinExistence type="predicted"/>
<dbReference type="Gene3D" id="3.80.10.10">
    <property type="entry name" value="Ribonuclease Inhibitor"/>
    <property type="match status" value="2"/>
</dbReference>
<dbReference type="OrthoDB" id="272549at2759"/>
<evidence type="ECO:0000256" key="2">
    <source>
        <dbReference type="ARBA" id="ARBA00022737"/>
    </source>
</evidence>
<keyword evidence="1" id="KW-0433">Leucine-rich repeat</keyword>
<dbReference type="RefSeq" id="XP_012653265.1">
    <property type="nucleotide sequence ID" value="XM_012797811.1"/>
</dbReference>
<keyword evidence="4" id="KW-1185">Reference proteome</keyword>
<dbReference type="InParanoid" id="W7X4F5"/>
<keyword evidence="3" id="KW-0418">Kinase</keyword>
<protein>
    <submittedName>
        <fullName evidence="3">Kinase domain protein</fullName>
    </submittedName>
</protein>
<gene>
    <name evidence="3" type="ORF">TTHERM_000490839</name>
</gene>
<evidence type="ECO:0000313" key="3">
    <source>
        <dbReference type="EMBL" id="EWS74205.1"/>
    </source>
</evidence>